<keyword evidence="10" id="KW-1185">Reference proteome</keyword>
<evidence type="ECO:0000256" key="3">
    <source>
        <dbReference type="ARBA" id="ARBA00022840"/>
    </source>
</evidence>
<dbReference type="NCBIfam" id="TIGR02727">
    <property type="entry name" value="MTHFS_bact"/>
    <property type="match status" value="1"/>
</dbReference>
<feature type="binding site" evidence="6">
    <location>
        <begin position="19"/>
        <end position="23"/>
    </location>
    <ligand>
        <name>ATP</name>
        <dbReference type="ChEBI" id="CHEBI:30616"/>
    </ligand>
</feature>
<keyword evidence="2 6" id="KW-0547">Nucleotide-binding</keyword>
<feature type="binding site" evidence="6">
    <location>
        <position position="66"/>
    </location>
    <ligand>
        <name>substrate</name>
    </ligand>
</feature>
<feature type="binding site" evidence="6">
    <location>
        <position position="71"/>
    </location>
    <ligand>
        <name>substrate</name>
    </ligand>
</feature>
<evidence type="ECO:0000256" key="4">
    <source>
        <dbReference type="ARBA" id="ARBA00036539"/>
    </source>
</evidence>
<evidence type="ECO:0000313" key="8">
    <source>
        <dbReference type="EMBL" id="CAD7014232.1"/>
    </source>
</evidence>
<dbReference type="GO" id="GO:0005524">
    <property type="term" value="F:ATP binding"/>
    <property type="evidence" value="ECO:0007669"/>
    <property type="project" value="UniProtKB-KW"/>
</dbReference>
<dbReference type="EMBL" id="CAJHJT010000056">
    <property type="protein sequence ID" value="CAD7014232.1"/>
    <property type="molecule type" value="Genomic_DNA"/>
</dbReference>
<dbReference type="CTD" id="10588"/>
<proteinExistence type="evidence at transcript level"/>
<evidence type="ECO:0000256" key="6">
    <source>
        <dbReference type="PIRSR" id="PIRSR006806-1"/>
    </source>
</evidence>
<dbReference type="PANTHER" id="PTHR23407:SF1">
    <property type="entry name" value="5-FORMYLTETRAHYDROFOLATE CYCLO-LIGASE"/>
    <property type="match status" value="1"/>
</dbReference>
<comment type="similarity">
    <text evidence="1 7">Belongs to the 5-formyltetrahydrofolate cyclo-ligase family.</text>
</comment>
<dbReference type="InterPro" id="IPR024185">
    <property type="entry name" value="FTHF_cligase-like_sf"/>
</dbReference>
<dbReference type="GO" id="GO:0005739">
    <property type="term" value="C:mitochondrion"/>
    <property type="evidence" value="ECO:0007669"/>
    <property type="project" value="TreeGrafter"/>
</dbReference>
<gene>
    <name evidence="9" type="primary">MTHFS</name>
    <name evidence="8" type="ORF">CCAP1982_LOCUS22235</name>
</gene>
<dbReference type="Proteomes" id="UP000606786">
    <property type="component" value="Unassembled WGS sequence"/>
</dbReference>
<dbReference type="EMBL" id="GAMC01020657">
    <property type="protein sequence ID" value="JAB85898.1"/>
    <property type="molecule type" value="mRNA"/>
</dbReference>
<evidence type="ECO:0000313" key="9">
    <source>
        <dbReference type="EMBL" id="JAB85898.1"/>
    </source>
</evidence>
<dbReference type="GO" id="GO:0046872">
    <property type="term" value="F:metal ion binding"/>
    <property type="evidence" value="ECO:0007669"/>
    <property type="project" value="UniProtKB-KW"/>
</dbReference>
<dbReference type="InterPro" id="IPR002698">
    <property type="entry name" value="FTHF_cligase"/>
</dbReference>
<dbReference type="OrthoDB" id="2015992at2759"/>
<reference evidence="9" key="1">
    <citation type="submission" date="2013-07" db="EMBL/GenBank/DDBJ databases">
        <authorList>
            <person name="Geib S."/>
        </authorList>
    </citation>
    <scope>NUCLEOTIDE SEQUENCE</scope>
</reference>
<dbReference type="PIRSF" id="PIRSF006806">
    <property type="entry name" value="FTHF_cligase"/>
    <property type="match status" value="1"/>
</dbReference>
<dbReference type="PANTHER" id="PTHR23407">
    <property type="entry name" value="ATPASE INHIBITOR/5-FORMYLTETRAHYDROFOLATE CYCLO-LIGASE"/>
    <property type="match status" value="1"/>
</dbReference>
<dbReference type="GO" id="GO:0009396">
    <property type="term" value="P:folic acid-containing compound biosynthetic process"/>
    <property type="evidence" value="ECO:0007669"/>
    <property type="project" value="TreeGrafter"/>
</dbReference>
<reference evidence="9" key="2">
    <citation type="journal article" date="2014" name="BMC Genomics">
        <title>A genomic perspective to assessing quality of mass-reared SIT flies used in Mediterranean fruit fly (Ceratitis capitata) eradication in California.</title>
        <authorList>
            <person name="Calla B."/>
            <person name="Hall B."/>
            <person name="Hou S."/>
            <person name="Geib S.M."/>
        </authorList>
    </citation>
    <scope>NUCLEOTIDE SEQUENCE</scope>
</reference>
<dbReference type="Gene3D" id="3.40.50.10420">
    <property type="entry name" value="NagB/RpiA/CoA transferase-like"/>
    <property type="match status" value="1"/>
</dbReference>
<dbReference type="AlphaFoldDB" id="W8AN33"/>
<accession>W8AN33</accession>
<keyword evidence="3 6" id="KW-0067">ATP-binding</keyword>
<evidence type="ECO:0000256" key="7">
    <source>
        <dbReference type="RuleBase" id="RU361279"/>
    </source>
</evidence>
<evidence type="ECO:0000256" key="1">
    <source>
        <dbReference type="ARBA" id="ARBA00010638"/>
    </source>
</evidence>
<comment type="catalytic activity">
    <reaction evidence="4 7">
        <text>(6S)-5-formyl-5,6,7,8-tetrahydrofolate + ATP = (6R)-5,10-methenyltetrahydrofolate + ADP + phosphate</text>
        <dbReference type="Rhea" id="RHEA:10488"/>
        <dbReference type="ChEBI" id="CHEBI:30616"/>
        <dbReference type="ChEBI" id="CHEBI:43474"/>
        <dbReference type="ChEBI" id="CHEBI:57455"/>
        <dbReference type="ChEBI" id="CHEBI:57457"/>
        <dbReference type="ChEBI" id="CHEBI:456216"/>
        <dbReference type="EC" id="6.3.3.2"/>
    </reaction>
</comment>
<keyword evidence="7" id="KW-0479">Metal-binding</keyword>
<dbReference type="Pfam" id="PF01812">
    <property type="entry name" value="5-FTHF_cyc-lig"/>
    <property type="match status" value="1"/>
</dbReference>
<evidence type="ECO:0000313" key="10">
    <source>
        <dbReference type="Proteomes" id="UP000606786"/>
    </source>
</evidence>
<keyword evidence="9" id="KW-0436">Ligase</keyword>
<dbReference type="GO" id="GO:0030272">
    <property type="term" value="F:5-formyltetrahydrofolate cyclo-ligase activity"/>
    <property type="evidence" value="ECO:0007669"/>
    <property type="project" value="UniProtKB-EC"/>
</dbReference>
<dbReference type="GeneID" id="101451321"/>
<reference evidence="8" key="3">
    <citation type="submission" date="2020-11" db="EMBL/GenBank/DDBJ databases">
        <authorList>
            <person name="Whitehead M."/>
        </authorList>
    </citation>
    <scope>NUCLEOTIDE SEQUENCE</scope>
    <source>
        <strain evidence="8">EGII</strain>
    </source>
</reference>
<sequence length="210" mass="23764">MHFTNKIRNMANTLGNPLKKVLRQRMKTEILPAISAESITEQSKAIYEKVIATEAFRQAKDVSVYLSTGSEVDTLGLLRELFKQNKNVFVPTYSGKLMEMVRVKDWADYESLPLTKWHIKQPSAKEGRESALTNGRGIDLFLMPGVAFTLSGGRMGHGMGYYDGFLKRHFDTYPEKKPILMALAFREQIVEEGTLPLEPHDVRLTTVVTP</sequence>
<protein>
    <recommendedName>
        <fullName evidence="5 7">5-formyltetrahydrofolate cyclo-ligase</fullName>
        <ecNumber evidence="5 7">6.3.3.2</ecNumber>
    </recommendedName>
</protein>
<name>W8AN33_CERCA</name>
<evidence type="ECO:0000256" key="2">
    <source>
        <dbReference type="ARBA" id="ARBA00022741"/>
    </source>
</evidence>
<evidence type="ECO:0000256" key="5">
    <source>
        <dbReference type="ARBA" id="ARBA00038966"/>
    </source>
</evidence>
<dbReference type="GO" id="GO:0035999">
    <property type="term" value="P:tetrahydrofolate interconversion"/>
    <property type="evidence" value="ECO:0007669"/>
    <property type="project" value="TreeGrafter"/>
</dbReference>
<organism evidence="9">
    <name type="scientific">Ceratitis capitata</name>
    <name type="common">Mediterranean fruit fly</name>
    <name type="synonym">Tephritis capitata</name>
    <dbReference type="NCBI Taxonomy" id="7213"/>
    <lineage>
        <taxon>Eukaryota</taxon>
        <taxon>Metazoa</taxon>
        <taxon>Ecdysozoa</taxon>
        <taxon>Arthropoda</taxon>
        <taxon>Hexapoda</taxon>
        <taxon>Insecta</taxon>
        <taxon>Pterygota</taxon>
        <taxon>Neoptera</taxon>
        <taxon>Endopterygota</taxon>
        <taxon>Diptera</taxon>
        <taxon>Brachycera</taxon>
        <taxon>Muscomorpha</taxon>
        <taxon>Tephritoidea</taxon>
        <taxon>Tephritidae</taxon>
        <taxon>Ceratitis</taxon>
        <taxon>Ceratitis</taxon>
    </lineage>
</organism>
<dbReference type="InterPro" id="IPR037171">
    <property type="entry name" value="NagB/RpiA_transferase-like"/>
</dbReference>
<dbReference type="SUPFAM" id="SSF100950">
    <property type="entry name" value="NagB/RpiA/CoA transferase-like"/>
    <property type="match status" value="1"/>
</dbReference>
<dbReference type="EC" id="6.3.3.2" evidence="5 7"/>
<comment type="cofactor">
    <cofactor evidence="7">
        <name>Mg(2+)</name>
        <dbReference type="ChEBI" id="CHEBI:18420"/>
    </cofactor>
</comment>
<dbReference type="FunFam" id="3.40.50.10420:FF:000007">
    <property type="entry name" value="5-formyltetrahydrofolate cyclo-ligase"/>
    <property type="match status" value="1"/>
</dbReference>
<keyword evidence="7" id="KW-0460">Magnesium</keyword>
<feature type="binding site" evidence="6">
    <location>
        <begin position="154"/>
        <end position="162"/>
    </location>
    <ligand>
        <name>ATP</name>
        <dbReference type="ChEBI" id="CHEBI:30616"/>
    </ligand>
</feature>